<feature type="compositionally biased region" description="Low complexity" evidence="1">
    <location>
        <begin position="352"/>
        <end position="388"/>
    </location>
</feature>
<dbReference type="Proteomes" id="UP000070501">
    <property type="component" value="Unassembled WGS sequence"/>
</dbReference>
<dbReference type="PANTHER" id="PTHR20932:SF8">
    <property type="entry name" value="LD22649P"/>
    <property type="match status" value="1"/>
</dbReference>
<reference evidence="3" key="1">
    <citation type="submission" date="2016-02" db="EMBL/GenBank/DDBJ databases">
        <title>Draft genome sequence of Microdochium bolleyi, a fungal endophyte of beachgrass.</title>
        <authorList>
            <consortium name="DOE Joint Genome Institute"/>
            <person name="David A.S."/>
            <person name="May G."/>
            <person name="Haridas S."/>
            <person name="Lim J."/>
            <person name="Wang M."/>
            <person name="Labutti K."/>
            <person name="Lipzen A."/>
            <person name="Barry K."/>
            <person name="Grigoriev I.V."/>
        </authorList>
    </citation>
    <scope>NUCLEOTIDE SEQUENCE [LARGE SCALE GENOMIC DNA]</scope>
    <source>
        <strain evidence="3">J235TASD1</strain>
    </source>
</reference>
<protein>
    <recommendedName>
        <fullName evidence="4">LysM domain-containing protein</fullName>
    </recommendedName>
</protein>
<sequence length="591" mass="62777">MALRLGSTKAGSSGRASPSNGFSRGLLDGTWAPNWASVQDFATSLMAGGDNTGYTSEPSRPSSRGSGKPKPKSIWKGLGRMGSGTGTMSGGWGPAPPVSKPRPTPDDIAAGSLREREAHLMARKKASVLQSHDGVNGGLDVSGKYKRRNSDEALATEVSEPVEEEHLVYLHHVQPTDTYAGIVLRYRCQEHAFRRTNGIWSQSNVQVRKHLLIPVDACEIKGRPCEAPSYYSQHVDLLAATPQPSADRLGLSPKPQDAVHDDFFSSRARETDQSQQQNEQDKAVDPWTHVRWVRLDSVPTPVEIVRVSRRATGYFPPRRKRSVNTVSTFSTPRQSLELSRALTNASEAPMESPGKSSSRRQSSLVGSRPTLGSLGSSPSNRGRGSSLSEADRMPAWMRKPGGVGSMSRSVHAPGPAGDSLNTWVNKRLPGFNIDSLPSMSVMGSESARFGFVKSSESGTGTGIVESPYEEGRDAPGSSARNGGMGLENAAASIETWLRGAWQKRPTTPRAGSYNRRSGGAQEESDLIEMTDTNSDDGRPGGGVGGGGGGGRGGLLDQNNFHGTTGLNSDVSGNSSVRGRATSGAAKGKKAD</sequence>
<dbReference type="STRING" id="196109.A0A136ILV3"/>
<dbReference type="AlphaFoldDB" id="A0A136ILV3"/>
<proteinExistence type="predicted"/>
<evidence type="ECO:0000313" key="2">
    <source>
        <dbReference type="EMBL" id="KXJ85834.1"/>
    </source>
</evidence>
<feature type="compositionally biased region" description="Gly residues" evidence="1">
    <location>
        <begin position="539"/>
        <end position="553"/>
    </location>
</feature>
<dbReference type="PANTHER" id="PTHR20932">
    <property type="entry name" value="LYSM AND PUTATIVE PEPTIDOGLYCAN-BINDING DOMAIN-CONTAINING PROTEIN"/>
    <property type="match status" value="1"/>
</dbReference>
<name>A0A136ILV3_9PEZI</name>
<evidence type="ECO:0000313" key="3">
    <source>
        <dbReference type="Proteomes" id="UP000070501"/>
    </source>
</evidence>
<evidence type="ECO:0000256" key="1">
    <source>
        <dbReference type="SAM" id="MobiDB-lite"/>
    </source>
</evidence>
<feature type="compositionally biased region" description="Polar residues" evidence="1">
    <location>
        <begin position="9"/>
        <end position="22"/>
    </location>
</feature>
<feature type="region of interest" description="Disordered" evidence="1">
    <location>
        <begin position="1"/>
        <end position="29"/>
    </location>
</feature>
<dbReference type="Gene3D" id="3.10.350.10">
    <property type="entry name" value="LysM domain"/>
    <property type="match status" value="1"/>
</dbReference>
<feature type="compositionally biased region" description="Gly residues" evidence="1">
    <location>
        <begin position="79"/>
        <end position="93"/>
    </location>
</feature>
<dbReference type="InterPro" id="IPR045030">
    <property type="entry name" value="LYSM1-4"/>
</dbReference>
<feature type="region of interest" description="Disordered" evidence="1">
    <location>
        <begin position="498"/>
        <end position="591"/>
    </location>
</feature>
<accession>A0A136ILV3</accession>
<dbReference type="InParanoid" id="A0A136ILV3"/>
<feature type="region of interest" description="Disordered" evidence="1">
    <location>
        <begin position="266"/>
        <end position="285"/>
    </location>
</feature>
<dbReference type="OrthoDB" id="2192830at2759"/>
<dbReference type="InterPro" id="IPR036779">
    <property type="entry name" value="LysM_dom_sf"/>
</dbReference>
<organism evidence="2 3">
    <name type="scientific">Microdochium bolleyi</name>
    <dbReference type="NCBI Taxonomy" id="196109"/>
    <lineage>
        <taxon>Eukaryota</taxon>
        <taxon>Fungi</taxon>
        <taxon>Dikarya</taxon>
        <taxon>Ascomycota</taxon>
        <taxon>Pezizomycotina</taxon>
        <taxon>Sordariomycetes</taxon>
        <taxon>Xylariomycetidae</taxon>
        <taxon>Xylariales</taxon>
        <taxon>Microdochiaceae</taxon>
        <taxon>Microdochium</taxon>
    </lineage>
</organism>
<keyword evidence="3" id="KW-1185">Reference proteome</keyword>
<feature type="region of interest" description="Disordered" evidence="1">
    <location>
        <begin position="342"/>
        <end position="396"/>
    </location>
</feature>
<feature type="region of interest" description="Disordered" evidence="1">
    <location>
        <begin position="46"/>
        <end position="109"/>
    </location>
</feature>
<dbReference type="EMBL" id="KQ964274">
    <property type="protein sequence ID" value="KXJ85834.1"/>
    <property type="molecule type" value="Genomic_DNA"/>
</dbReference>
<evidence type="ECO:0008006" key="4">
    <source>
        <dbReference type="Google" id="ProtNLM"/>
    </source>
</evidence>
<gene>
    <name evidence="2" type="ORF">Micbo1qcDRAFT_127286</name>
</gene>
<feature type="region of interest" description="Disordered" evidence="1">
    <location>
        <begin position="453"/>
        <end position="484"/>
    </location>
</feature>
<feature type="compositionally biased region" description="Polar residues" evidence="1">
    <location>
        <begin position="556"/>
        <end position="576"/>
    </location>
</feature>